<evidence type="ECO:0000256" key="2">
    <source>
        <dbReference type="ARBA" id="ARBA00022723"/>
    </source>
</evidence>
<evidence type="ECO:0000313" key="7">
    <source>
        <dbReference type="Proteomes" id="UP000195991"/>
    </source>
</evidence>
<feature type="domain" description="Metallo-beta-lactamase" evidence="5">
    <location>
        <begin position="37"/>
        <end position="200"/>
    </location>
</feature>
<keyword evidence="2" id="KW-0479">Metal-binding</keyword>
<dbReference type="SUPFAM" id="SSF56281">
    <property type="entry name" value="Metallo-hydrolase/oxidoreductase"/>
    <property type="match status" value="1"/>
</dbReference>
<dbReference type="SMART" id="SM00849">
    <property type="entry name" value="Lactamase_B"/>
    <property type="match status" value="1"/>
</dbReference>
<evidence type="ECO:0000256" key="4">
    <source>
        <dbReference type="ARBA" id="ARBA00022833"/>
    </source>
</evidence>
<dbReference type="Proteomes" id="UP000195991">
    <property type="component" value="Unassembled WGS sequence"/>
</dbReference>
<dbReference type="Pfam" id="PF00753">
    <property type="entry name" value="Lactamase_B"/>
    <property type="match status" value="1"/>
</dbReference>
<organism evidence="6 7">
    <name type="scientific">Bacillus thuringiensis</name>
    <dbReference type="NCBI Taxonomy" id="1428"/>
    <lineage>
        <taxon>Bacteria</taxon>
        <taxon>Bacillati</taxon>
        <taxon>Bacillota</taxon>
        <taxon>Bacilli</taxon>
        <taxon>Bacillales</taxon>
        <taxon>Bacillaceae</taxon>
        <taxon>Bacillus</taxon>
        <taxon>Bacillus cereus group</taxon>
    </lineage>
</organism>
<reference evidence="6 7" key="1">
    <citation type="submission" date="2016-08" db="EMBL/GenBank/DDBJ databases">
        <authorList>
            <person name="Seilhamer J.J."/>
        </authorList>
    </citation>
    <scope>NUCLEOTIDE SEQUENCE [LARGE SCALE GENOMIC DNA]</scope>
    <source>
        <strain evidence="6 7">IEBC_T61001</strain>
    </source>
</reference>
<dbReference type="GO" id="GO:0004416">
    <property type="term" value="F:hydroxyacylglutathione hydrolase activity"/>
    <property type="evidence" value="ECO:0007669"/>
    <property type="project" value="UniProtKB-EC"/>
</dbReference>
<dbReference type="PANTHER" id="PTHR46233">
    <property type="entry name" value="HYDROXYACYLGLUTATHIONE HYDROLASE GLOC"/>
    <property type="match status" value="1"/>
</dbReference>
<keyword evidence="3 6" id="KW-0378">Hydrolase</keyword>
<gene>
    <name evidence="6" type="ORF">BTT61001_00489</name>
</gene>
<evidence type="ECO:0000256" key="3">
    <source>
        <dbReference type="ARBA" id="ARBA00022801"/>
    </source>
</evidence>
<accession>A0A1C3ZZC1</accession>
<dbReference type="EC" id="3.1.2.6" evidence="6"/>
<dbReference type="InterPro" id="IPR036866">
    <property type="entry name" value="RibonucZ/Hydroxyglut_hydro"/>
</dbReference>
<dbReference type="InterPro" id="IPR051453">
    <property type="entry name" value="MBL_Glyoxalase_II"/>
</dbReference>
<dbReference type="EMBL" id="FMBI01000020">
    <property type="protein sequence ID" value="SCB87550.1"/>
    <property type="molecule type" value="Genomic_DNA"/>
</dbReference>
<sequence length="244" mass="27882">MLELWESSKIRRIDGVIIIMGNTYNIFQLKVSSGSIINYCYIVLDRISRKSAIVDPAWDLDIIEDKLVELQTIPTHILLTHSHYDHVNLVNPLVERYGSKVFMSAKEINFYKFDCHNLNELEDFETISLGNTLIQGILTPGHTAGGMSFLLSDSLFTGDTLFTEGCGLCDTFGGSPYEMFRSIQKIKKYVKPSVNIFPGHSYGKQPGLTFGHLLKNNIYCLFKDIDQFVAFRMRKNQKNLFDFQ</sequence>
<dbReference type="Gene3D" id="3.60.15.10">
    <property type="entry name" value="Ribonuclease Z/Hydroxyacylglutathione hydrolase-like"/>
    <property type="match status" value="1"/>
</dbReference>
<keyword evidence="4" id="KW-0862">Zinc</keyword>
<evidence type="ECO:0000313" key="6">
    <source>
        <dbReference type="EMBL" id="SCB87550.1"/>
    </source>
</evidence>
<comment type="cofactor">
    <cofactor evidence="1">
        <name>Zn(2+)</name>
        <dbReference type="ChEBI" id="CHEBI:29105"/>
    </cofactor>
</comment>
<evidence type="ECO:0000256" key="1">
    <source>
        <dbReference type="ARBA" id="ARBA00001947"/>
    </source>
</evidence>
<proteinExistence type="predicted"/>
<dbReference type="GO" id="GO:0046872">
    <property type="term" value="F:metal ion binding"/>
    <property type="evidence" value="ECO:0007669"/>
    <property type="project" value="UniProtKB-KW"/>
</dbReference>
<dbReference type="CDD" id="cd16275">
    <property type="entry name" value="BaeB-like_MBL-fold"/>
    <property type="match status" value="1"/>
</dbReference>
<evidence type="ECO:0000259" key="5">
    <source>
        <dbReference type="SMART" id="SM00849"/>
    </source>
</evidence>
<dbReference type="InterPro" id="IPR001279">
    <property type="entry name" value="Metallo-B-lactamas"/>
</dbReference>
<dbReference type="AlphaFoldDB" id="A0A1C3ZZC1"/>
<protein>
    <submittedName>
        <fullName evidence="6">Probable polyketide biosynthesis zinc-dependent hydrolase BaeB</fullName>
        <ecNumber evidence="6">3.1.2.6</ecNumber>
    </submittedName>
</protein>
<name>A0A1C3ZZC1_BACTU</name>
<dbReference type="PANTHER" id="PTHR46233:SF3">
    <property type="entry name" value="HYDROXYACYLGLUTATHIONE HYDROLASE GLOC"/>
    <property type="match status" value="1"/>
</dbReference>